<keyword evidence="2" id="KW-0378">Hydrolase</keyword>
<dbReference type="RefSeq" id="WP_135484368.1">
    <property type="nucleotide sequence ID" value="NZ_SRMF01000009.1"/>
</dbReference>
<dbReference type="SUPFAM" id="SSF54637">
    <property type="entry name" value="Thioesterase/thiol ester dehydrase-isomerase"/>
    <property type="match status" value="1"/>
</dbReference>
<evidence type="ECO:0000256" key="1">
    <source>
        <dbReference type="ARBA" id="ARBA00005953"/>
    </source>
</evidence>
<protein>
    <submittedName>
        <fullName evidence="3">Acyl-CoA thioesterase</fullName>
    </submittedName>
</protein>
<dbReference type="Proteomes" id="UP000297475">
    <property type="component" value="Unassembled WGS sequence"/>
</dbReference>
<dbReference type="AlphaFoldDB" id="A0A4Z0WC85"/>
<dbReference type="InterPro" id="IPR029069">
    <property type="entry name" value="HotDog_dom_sf"/>
</dbReference>
<evidence type="ECO:0000313" key="4">
    <source>
        <dbReference type="Proteomes" id="UP000297475"/>
    </source>
</evidence>
<dbReference type="CDD" id="cd00586">
    <property type="entry name" value="4HBT"/>
    <property type="match status" value="1"/>
</dbReference>
<keyword evidence="4" id="KW-1185">Reference proteome</keyword>
<accession>A0A4Z0WC85</accession>
<reference evidence="3 4" key="1">
    <citation type="submission" date="2019-04" db="EMBL/GenBank/DDBJ databases">
        <title>Natronospirillum operosus gen. nov., sp. nov., a haloalkaliphilic satellite isolated from decaying biomass of laboratory culture of cyanobacterium Geitlerinema sp. and proposal of Natronospirillaceae fam. nov. and Saccharospirillaceae fam. nov.</title>
        <authorList>
            <person name="Kevbrin V."/>
            <person name="Boltyanskaya Y."/>
            <person name="Koziaeva V."/>
            <person name="Grouzdev D.S."/>
            <person name="Park M."/>
            <person name="Cho J."/>
        </authorList>
    </citation>
    <scope>NUCLEOTIDE SEQUENCE [LARGE SCALE GENOMIC DNA]</scope>
    <source>
        <strain evidence="3 4">G-116</strain>
    </source>
</reference>
<name>A0A4Z0WC85_9GAMM</name>
<organism evidence="3 4">
    <name type="scientific">Natronospirillum operosum</name>
    <dbReference type="NCBI Taxonomy" id="2759953"/>
    <lineage>
        <taxon>Bacteria</taxon>
        <taxon>Pseudomonadati</taxon>
        <taxon>Pseudomonadota</taxon>
        <taxon>Gammaproteobacteria</taxon>
        <taxon>Oceanospirillales</taxon>
        <taxon>Natronospirillaceae</taxon>
        <taxon>Natronospirillum</taxon>
    </lineage>
</organism>
<evidence type="ECO:0000313" key="3">
    <source>
        <dbReference type="EMBL" id="TGG91275.1"/>
    </source>
</evidence>
<dbReference type="EMBL" id="SRMF01000009">
    <property type="protein sequence ID" value="TGG91275.1"/>
    <property type="molecule type" value="Genomic_DNA"/>
</dbReference>
<dbReference type="Pfam" id="PF13279">
    <property type="entry name" value="4HBT_2"/>
    <property type="match status" value="1"/>
</dbReference>
<proteinExistence type="inferred from homology"/>
<dbReference type="GO" id="GO:0047617">
    <property type="term" value="F:fatty acyl-CoA hydrolase activity"/>
    <property type="evidence" value="ECO:0007669"/>
    <property type="project" value="TreeGrafter"/>
</dbReference>
<comment type="similarity">
    <text evidence="1">Belongs to the 4-hydroxybenzoyl-CoA thioesterase family.</text>
</comment>
<dbReference type="InterPro" id="IPR050563">
    <property type="entry name" value="4-hydroxybenzoyl-CoA_TE"/>
</dbReference>
<comment type="caution">
    <text evidence="3">The sequence shown here is derived from an EMBL/GenBank/DDBJ whole genome shotgun (WGS) entry which is preliminary data.</text>
</comment>
<dbReference type="PANTHER" id="PTHR31793">
    <property type="entry name" value="4-HYDROXYBENZOYL-COA THIOESTERASE FAMILY MEMBER"/>
    <property type="match status" value="1"/>
</dbReference>
<sequence length="127" mass="14837">MLTEQFEPRFTDTDALGHINNTRIPVWFEGARMPVFRVFTPDLNVRAWKLMIARYDVEFHGELFYGIPVEIRTWVSRLGNSSFDVTQEVWQNGERRASGTTVLVHYDHQAKQSVPLSEELRQQLEAL</sequence>
<dbReference type="Gene3D" id="3.10.129.10">
    <property type="entry name" value="Hotdog Thioesterase"/>
    <property type="match status" value="1"/>
</dbReference>
<dbReference type="OrthoDB" id="9799036at2"/>
<dbReference type="PANTHER" id="PTHR31793:SF27">
    <property type="entry name" value="NOVEL THIOESTERASE SUPERFAMILY DOMAIN AND SAPOSIN A-TYPE DOMAIN CONTAINING PROTEIN (0610012H03RIK)"/>
    <property type="match status" value="1"/>
</dbReference>
<evidence type="ECO:0000256" key="2">
    <source>
        <dbReference type="ARBA" id="ARBA00022801"/>
    </source>
</evidence>
<gene>
    <name evidence="3" type="ORF">E4656_16265</name>
</gene>